<dbReference type="RefSeq" id="WP_186946484.1">
    <property type="nucleotide sequence ID" value="NZ_JACOGF010000003.1"/>
</dbReference>
<sequence length="562" mass="62892">MKAENSKQGFQSNQVADLLCQDWDVLVIGGGITGAGILLEAARRGWKVLLVEQRDFAWGTSSRSSKLVHGGLRYMQQGKFGLTLDSVHERQRLLESVAGLVDPQSFAFGDYKGRKPGRWLFSFGLAIYDWMAGRQGQKQTRRYHRAQDFLMLAPHIDRRNLLGGLCYQDAKTDDARLVFRVLQEAGANAGQALNYVGVDRILYRDGLAYGASLIDARNKQRYEIQAKVIINATGAWAEKLCSQSISLQSTSLQVHEQEPQQQQVAQHKLRPLRGSHLLLPAWRLPVAQAVSFMHPRDGRPVFAYPWEGVSLVGTTDVDHHTDLQTEASITAEEVDYLMEALDFQFPQLQIRRSDIISCYAGVRPVIDSGKADPSKEGRDHAIWLENGLLTVTGGKLTTFRLIALDVMKQIASLLPVPASAINDDSLFKPADDLSGDARLDHARRTRLQGHYGTLAAAVLAAAREGELNYLPGTLTMWVELRWAARHEAVQHLEDLLLRRTRIGLLLRHGGLALLPRIKLICQTELGWNDAYWELEQAAYLQLWNRYHALPGDLNPESQAAWA</sequence>
<dbReference type="Pfam" id="PF16901">
    <property type="entry name" value="DAO_C"/>
    <property type="match status" value="1"/>
</dbReference>
<protein>
    <submittedName>
        <fullName evidence="9">Glycerol-3-phosphate dehydrogenase/oxidase</fullName>
    </submittedName>
</protein>
<evidence type="ECO:0000256" key="3">
    <source>
        <dbReference type="ARBA" id="ARBA00022630"/>
    </source>
</evidence>
<keyword evidence="6" id="KW-0560">Oxidoreductase</keyword>
<dbReference type="Gene3D" id="1.10.8.870">
    <property type="entry name" value="Alpha-glycerophosphate oxidase, cap domain"/>
    <property type="match status" value="1"/>
</dbReference>
<dbReference type="InterPro" id="IPR038299">
    <property type="entry name" value="DAO_C_sf"/>
</dbReference>
<dbReference type="PANTHER" id="PTHR11985">
    <property type="entry name" value="GLYCEROL-3-PHOSPHATE DEHYDROGENASE"/>
    <property type="match status" value="1"/>
</dbReference>
<accession>A0ABR6ZNT7</accession>
<dbReference type="Proteomes" id="UP000650424">
    <property type="component" value="Unassembled WGS sequence"/>
</dbReference>
<keyword evidence="10" id="KW-1185">Reference proteome</keyword>
<comment type="similarity">
    <text evidence="2">Belongs to the FAD-dependent glycerol-3-phosphate dehydrogenase family.</text>
</comment>
<evidence type="ECO:0000313" key="10">
    <source>
        <dbReference type="Proteomes" id="UP000650424"/>
    </source>
</evidence>
<dbReference type="Gene3D" id="3.50.50.60">
    <property type="entry name" value="FAD/NAD(P)-binding domain"/>
    <property type="match status" value="1"/>
</dbReference>
<evidence type="ECO:0000256" key="5">
    <source>
        <dbReference type="ARBA" id="ARBA00022827"/>
    </source>
</evidence>
<organism evidence="9 10">
    <name type="scientific">Undibacterium hunanense</name>
    <dbReference type="NCBI Taxonomy" id="2762292"/>
    <lineage>
        <taxon>Bacteria</taxon>
        <taxon>Pseudomonadati</taxon>
        <taxon>Pseudomonadota</taxon>
        <taxon>Betaproteobacteria</taxon>
        <taxon>Burkholderiales</taxon>
        <taxon>Oxalobacteraceae</taxon>
        <taxon>Undibacterium</taxon>
    </lineage>
</organism>
<dbReference type="InterPro" id="IPR006076">
    <property type="entry name" value="FAD-dep_OxRdtase"/>
</dbReference>
<keyword evidence="5" id="KW-0274">FAD</keyword>
<evidence type="ECO:0000256" key="1">
    <source>
        <dbReference type="ARBA" id="ARBA00001974"/>
    </source>
</evidence>
<feature type="domain" description="FAD dependent oxidoreductase" evidence="7">
    <location>
        <begin position="24"/>
        <end position="373"/>
    </location>
</feature>
<dbReference type="EMBL" id="JACOGF010000003">
    <property type="protein sequence ID" value="MBC3917249.1"/>
    <property type="molecule type" value="Genomic_DNA"/>
</dbReference>
<dbReference type="Gene3D" id="3.30.9.10">
    <property type="entry name" value="D-Amino Acid Oxidase, subunit A, domain 2"/>
    <property type="match status" value="1"/>
</dbReference>
<evidence type="ECO:0000313" key="9">
    <source>
        <dbReference type="EMBL" id="MBC3917249.1"/>
    </source>
</evidence>
<proteinExistence type="inferred from homology"/>
<dbReference type="Pfam" id="PF01266">
    <property type="entry name" value="DAO"/>
    <property type="match status" value="1"/>
</dbReference>
<keyword evidence="3" id="KW-0285">Flavoprotein</keyword>
<gene>
    <name evidence="9" type="ORF">H8L32_07170</name>
</gene>
<evidence type="ECO:0000259" key="7">
    <source>
        <dbReference type="Pfam" id="PF01266"/>
    </source>
</evidence>
<evidence type="ECO:0000256" key="2">
    <source>
        <dbReference type="ARBA" id="ARBA00007330"/>
    </source>
</evidence>
<comment type="caution">
    <text evidence="9">The sequence shown here is derived from an EMBL/GenBank/DDBJ whole genome shotgun (WGS) entry which is preliminary data.</text>
</comment>
<reference evidence="9 10" key="1">
    <citation type="submission" date="2020-08" db="EMBL/GenBank/DDBJ databases">
        <title>Novel species isolated from subtropical streams in China.</title>
        <authorList>
            <person name="Lu H."/>
        </authorList>
    </citation>
    <scope>NUCLEOTIDE SEQUENCE [LARGE SCALE GENOMIC DNA]</scope>
    <source>
        <strain evidence="9 10">CY18W</strain>
    </source>
</reference>
<evidence type="ECO:0000256" key="6">
    <source>
        <dbReference type="ARBA" id="ARBA00023002"/>
    </source>
</evidence>
<evidence type="ECO:0000256" key="4">
    <source>
        <dbReference type="ARBA" id="ARBA00022798"/>
    </source>
</evidence>
<evidence type="ECO:0000259" key="8">
    <source>
        <dbReference type="Pfam" id="PF16901"/>
    </source>
</evidence>
<dbReference type="InterPro" id="IPR000447">
    <property type="entry name" value="G3P_DH_FAD-dep"/>
</dbReference>
<keyword evidence="4" id="KW-0319">Glycerol metabolism</keyword>
<name>A0ABR6ZNT7_9BURK</name>
<dbReference type="InterPro" id="IPR036188">
    <property type="entry name" value="FAD/NAD-bd_sf"/>
</dbReference>
<comment type="cofactor">
    <cofactor evidence="1">
        <name>FAD</name>
        <dbReference type="ChEBI" id="CHEBI:57692"/>
    </cofactor>
</comment>
<dbReference type="PRINTS" id="PR01001">
    <property type="entry name" value="FADG3PDH"/>
</dbReference>
<dbReference type="InterPro" id="IPR031656">
    <property type="entry name" value="DAO_C"/>
</dbReference>
<feature type="domain" description="Alpha-glycerophosphate oxidase C-terminal" evidence="8">
    <location>
        <begin position="432"/>
        <end position="530"/>
    </location>
</feature>
<dbReference type="SUPFAM" id="SSF51905">
    <property type="entry name" value="FAD/NAD(P)-binding domain"/>
    <property type="match status" value="1"/>
</dbReference>
<dbReference type="PANTHER" id="PTHR11985:SF35">
    <property type="entry name" value="ANAEROBIC GLYCEROL-3-PHOSPHATE DEHYDROGENASE SUBUNIT A"/>
    <property type="match status" value="1"/>
</dbReference>